<dbReference type="SUPFAM" id="SSF52058">
    <property type="entry name" value="L domain-like"/>
    <property type="match status" value="3"/>
</dbReference>
<dbReference type="PROSITE" id="PS51450">
    <property type="entry name" value="LRR"/>
    <property type="match status" value="8"/>
</dbReference>
<feature type="region of interest" description="Disordered" evidence="3">
    <location>
        <begin position="1031"/>
        <end position="1051"/>
    </location>
</feature>
<dbReference type="AlphaFoldDB" id="A0A8S1AWQ4"/>
<evidence type="ECO:0000313" key="6">
    <source>
        <dbReference type="EMBL" id="CAB3251075.1"/>
    </source>
</evidence>
<reference evidence="6 7" key="1">
    <citation type="submission" date="2020-04" db="EMBL/GenBank/DDBJ databases">
        <authorList>
            <person name="Wallbank WR R."/>
            <person name="Pardo Diaz C."/>
            <person name="Kozak K."/>
            <person name="Martin S."/>
            <person name="Jiggins C."/>
            <person name="Moest M."/>
            <person name="Warren A I."/>
            <person name="Byers J.R.P. K."/>
            <person name="Montejo-Kovacevich G."/>
            <person name="Yen C E."/>
        </authorList>
    </citation>
    <scope>NUCLEOTIDE SEQUENCE [LARGE SCALE GENOMIC DNA]</scope>
</reference>
<name>A0A8S1AWQ4_ARCPL</name>
<dbReference type="PANTHER" id="PTHR24366:SF96">
    <property type="entry name" value="LEUCINE RICH REPEAT CONTAINING 53"/>
    <property type="match status" value="1"/>
</dbReference>
<dbReference type="EMBL" id="CADEBD010000353">
    <property type="protein sequence ID" value="CAB3251075.1"/>
    <property type="molecule type" value="Genomic_DNA"/>
</dbReference>
<evidence type="ECO:0008006" key="8">
    <source>
        <dbReference type="Google" id="ProtNLM"/>
    </source>
</evidence>
<dbReference type="SMART" id="SM00369">
    <property type="entry name" value="LRR_TYP"/>
    <property type="match status" value="21"/>
</dbReference>
<evidence type="ECO:0000256" key="4">
    <source>
        <dbReference type="SAM" id="Phobius"/>
    </source>
</evidence>
<keyword evidence="1" id="KW-0433">Leucine-rich repeat</keyword>
<sequence length="1105" mass="126516">MDMRIFYIIFYAIVAASADMCTVSDEIQCSYTITCINYFNLNMNWDRFIYYDGQHHERCHHLISHNGNRMYPVTLVLKQTLVDLAVPVPNIMNSWNAQELLKIIHTLDLSENNYHQTPIINSMMNLVVLNISNNELTTGFLSNYNPLSMLTQLDLSNNMISDLKVNPTEQPYNKLTIIDLSHNYLVNIPDAVFDSFDDLETLDLSYNYIDILSQFTFEGIKKLVYLNLSNNRLTDINSALFRFSELLTLNLSANKINKLKMNDFKNLIKLKLLDLSSNNIKTIDVNVFQAMISLKSLDLRHNLLEVLDKNVFANLKSLDSIELTHNKIKTLPKRLFRNMTILTFSISENRLEGSLDKGMFEGVNVTRLDLSNQYLTEIKDYTFYNLVRLDTLILKSNRILNLEYMCFETLVNLQILDLSNNQIMNINFDKSDLGNLQSFILKNNRLTEIKHEQLQHLKVLEYLDISGNMITHLEPNSFRFLKNLINLEINSNPLEGVLETATFQGLGSLPSLDISRSMLTTIKNATFNDMTALKNLDMSYCRISELQYNIFLHTGYIETLDLSHNQLKDFVVNTTELKGLSMLFLHNNFIKTISPTSFGGLSRLNNLTLSYNVIVSIDSESFNSLIDLRYLDVSYNEKCNITRFNSEKVKELNTLVLSGIKTTINFAHFVQDNQISDLLISNASIQNISDLHLSGISHVDTLDLSYNNISKLQIGDFTELHALRHLDLSFNKIAFIQPGTFKNNTLMSSLNISHNYLQSISYGIFQGLHYLNILDMSYNNINDLRSERFYELNFLSQLIVDHNKIDSLNADDFIGTSLTKLSIGDNPLSCDILVNLKRNPLSFEITALRIDEHMNENVNGVVCNKVHEMETTVIPKHNRDDIEIVKSLQNILLNLSKNNVEKDNKDIQYLEKISNLLEKSNSIYDEKMSNLINLTSSLRTMNNRTNIMLNEIIKLLDINRNGIVSTTAGPTTQAVTVRSTNLPTMSNNSNINQSIDVISYINKIKNELENTIASEKQNIINEFKNKFNSSDKTRSLPEVDHGHEKLVSSNNEPPKSLFTETCVALILLILVGLVLYKFYKSRMFIRNRFSLSTRELPGAIENSNL</sequence>
<dbReference type="InterPro" id="IPR001611">
    <property type="entry name" value="Leu-rich_rpt"/>
</dbReference>
<keyword evidence="5" id="KW-0732">Signal</keyword>
<gene>
    <name evidence="6" type="ORF">APLA_LOCUS13486</name>
</gene>
<dbReference type="Gene3D" id="3.80.10.10">
    <property type="entry name" value="Ribonuclease Inhibitor"/>
    <property type="match status" value="6"/>
</dbReference>
<dbReference type="InterPro" id="IPR003591">
    <property type="entry name" value="Leu-rich_rpt_typical-subtyp"/>
</dbReference>
<feature type="transmembrane region" description="Helical" evidence="4">
    <location>
        <begin position="1057"/>
        <end position="1079"/>
    </location>
</feature>
<comment type="caution">
    <text evidence="6">The sequence shown here is derived from an EMBL/GenBank/DDBJ whole genome shotgun (WGS) entry which is preliminary data.</text>
</comment>
<keyword evidence="4" id="KW-0472">Membrane</keyword>
<dbReference type="Pfam" id="PF13855">
    <property type="entry name" value="LRR_8"/>
    <property type="match status" value="7"/>
</dbReference>
<dbReference type="PRINTS" id="PR00019">
    <property type="entry name" value="LEURICHRPT"/>
</dbReference>
<keyword evidence="2" id="KW-0677">Repeat</keyword>
<evidence type="ECO:0000313" key="7">
    <source>
        <dbReference type="Proteomes" id="UP000494256"/>
    </source>
</evidence>
<evidence type="ECO:0000256" key="3">
    <source>
        <dbReference type="SAM" id="MobiDB-lite"/>
    </source>
</evidence>
<dbReference type="PANTHER" id="PTHR24366">
    <property type="entry name" value="IG(IMMUNOGLOBULIN) AND LRR(LEUCINE RICH REPEAT) DOMAINS"/>
    <property type="match status" value="1"/>
</dbReference>
<organism evidence="6 7">
    <name type="scientific">Arctia plantaginis</name>
    <name type="common">Wood tiger moth</name>
    <name type="synonym">Phalaena plantaginis</name>
    <dbReference type="NCBI Taxonomy" id="874455"/>
    <lineage>
        <taxon>Eukaryota</taxon>
        <taxon>Metazoa</taxon>
        <taxon>Ecdysozoa</taxon>
        <taxon>Arthropoda</taxon>
        <taxon>Hexapoda</taxon>
        <taxon>Insecta</taxon>
        <taxon>Pterygota</taxon>
        <taxon>Neoptera</taxon>
        <taxon>Endopterygota</taxon>
        <taxon>Lepidoptera</taxon>
        <taxon>Glossata</taxon>
        <taxon>Ditrysia</taxon>
        <taxon>Noctuoidea</taxon>
        <taxon>Erebidae</taxon>
        <taxon>Arctiinae</taxon>
        <taxon>Arctia</taxon>
    </lineage>
</organism>
<feature type="compositionally biased region" description="Basic and acidic residues" evidence="3">
    <location>
        <begin position="1031"/>
        <end position="1046"/>
    </location>
</feature>
<keyword evidence="4" id="KW-0812">Transmembrane</keyword>
<dbReference type="InterPro" id="IPR032675">
    <property type="entry name" value="LRR_dom_sf"/>
</dbReference>
<dbReference type="FunFam" id="3.80.10.10:FF:001164">
    <property type="entry name" value="GH01279p"/>
    <property type="match status" value="2"/>
</dbReference>
<feature type="signal peptide" evidence="5">
    <location>
        <begin position="1"/>
        <end position="18"/>
    </location>
</feature>
<proteinExistence type="predicted"/>
<dbReference type="Proteomes" id="UP000494256">
    <property type="component" value="Unassembled WGS sequence"/>
</dbReference>
<dbReference type="SMART" id="SM00365">
    <property type="entry name" value="LRR_SD22"/>
    <property type="match status" value="10"/>
</dbReference>
<protein>
    <recommendedName>
        <fullName evidence="8">Chaoptin</fullName>
    </recommendedName>
</protein>
<evidence type="ECO:0000256" key="2">
    <source>
        <dbReference type="ARBA" id="ARBA00022737"/>
    </source>
</evidence>
<feature type="chain" id="PRO_5035728122" description="Chaoptin" evidence="5">
    <location>
        <begin position="19"/>
        <end position="1105"/>
    </location>
</feature>
<evidence type="ECO:0000256" key="1">
    <source>
        <dbReference type="ARBA" id="ARBA00022614"/>
    </source>
</evidence>
<dbReference type="OrthoDB" id="442087at2759"/>
<evidence type="ECO:0000256" key="5">
    <source>
        <dbReference type="SAM" id="SignalP"/>
    </source>
</evidence>
<accession>A0A8S1AWQ4</accession>
<keyword evidence="4" id="KW-1133">Transmembrane helix</keyword>